<sequence length="289" mass="33345">MTRVLRLFDGFPRPLVHLHRLRRDMMSIFLDPFKDGRVNALYSTPSIYTDAKLLQMNPGQSRLMTFSRKVNVWIMHHASYADSGNAYWTGYFTSRPALKHYVGIMSGYYLGRSCSEPNTESLADTLAIAQHHDGVTGTENLHVANDYAKCLLIGYTEAKELFASSLSCFSQSMSNTRCGKFQPVKYYELQLLSYFNSLLKSFILLWHSYISDDGSLMFRGVVVVYNSLGWKRNDVIKENVTVHDFYRNSSFLPVPMWTRNYYFRAYLGQSPTETSKYGFNQIIYTQLSE</sequence>
<dbReference type="Gene3D" id="1.20.1270.50">
    <property type="entry name" value="Glycoside hydrolase family 38, central domain"/>
    <property type="match status" value="2"/>
</dbReference>
<dbReference type="SMART" id="SM00872">
    <property type="entry name" value="Alpha-mann_mid"/>
    <property type="match status" value="1"/>
</dbReference>
<comment type="caution">
    <text evidence="3">The sequence shown here is derived from an EMBL/GenBank/DDBJ whole genome shotgun (WGS) entry which is preliminary data.</text>
</comment>
<evidence type="ECO:0000259" key="2">
    <source>
        <dbReference type="SMART" id="SM00872"/>
    </source>
</evidence>
<dbReference type="InterPro" id="IPR037094">
    <property type="entry name" value="Glyco_hydro_38_cen_sf"/>
</dbReference>
<dbReference type="PANTHER" id="PTHR11607">
    <property type="entry name" value="ALPHA-MANNOSIDASE"/>
    <property type="match status" value="1"/>
</dbReference>
<organism evidence="3 4">
    <name type="scientific">Quercus suber</name>
    <name type="common">Cork oak</name>
    <dbReference type="NCBI Taxonomy" id="58331"/>
    <lineage>
        <taxon>Eukaryota</taxon>
        <taxon>Viridiplantae</taxon>
        <taxon>Streptophyta</taxon>
        <taxon>Embryophyta</taxon>
        <taxon>Tracheophyta</taxon>
        <taxon>Spermatophyta</taxon>
        <taxon>Magnoliopsida</taxon>
        <taxon>eudicotyledons</taxon>
        <taxon>Gunneridae</taxon>
        <taxon>Pentapetalae</taxon>
        <taxon>rosids</taxon>
        <taxon>fabids</taxon>
        <taxon>Fagales</taxon>
        <taxon>Fagaceae</taxon>
        <taxon>Quercus</taxon>
    </lineage>
</organism>
<dbReference type="GO" id="GO:0004559">
    <property type="term" value="F:alpha-mannosidase activity"/>
    <property type="evidence" value="ECO:0007669"/>
    <property type="project" value="InterPro"/>
</dbReference>
<reference evidence="3 4" key="1">
    <citation type="journal article" date="2018" name="Sci. Data">
        <title>The draft genome sequence of cork oak.</title>
        <authorList>
            <person name="Ramos A.M."/>
            <person name="Usie A."/>
            <person name="Barbosa P."/>
            <person name="Barros P.M."/>
            <person name="Capote T."/>
            <person name="Chaves I."/>
            <person name="Simoes F."/>
            <person name="Abreu I."/>
            <person name="Carrasquinho I."/>
            <person name="Faro C."/>
            <person name="Guimaraes J.B."/>
            <person name="Mendonca D."/>
            <person name="Nobrega F."/>
            <person name="Rodrigues L."/>
            <person name="Saibo N.J.M."/>
            <person name="Varela M.C."/>
            <person name="Egas C."/>
            <person name="Matos J."/>
            <person name="Miguel C.M."/>
            <person name="Oliveira M.M."/>
            <person name="Ricardo C.P."/>
            <person name="Goncalves S."/>
        </authorList>
    </citation>
    <scope>NUCLEOTIDE SEQUENCE [LARGE SCALE GENOMIC DNA]</scope>
    <source>
        <strain evidence="4">cv. HL8</strain>
    </source>
</reference>
<dbReference type="InterPro" id="IPR050843">
    <property type="entry name" value="Glycosyl_Hydrlase_38"/>
</dbReference>
<dbReference type="InterPro" id="IPR015341">
    <property type="entry name" value="Glyco_hydro_38_cen"/>
</dbReference>
<evidence type="ECO:0000313" key="4">
    <source>
        <dbReference type="Proteomes" id="UP000237347"/>
    </source>
</evidence>
<accession>A0AAW0LDK8</accession>
<gene>
    <name evidence="3" type="ORF">CFP56_003260</name>
</gene>
<keyword evidence="1" id="KW-0378">Hydrolase</keyword>
<dbReference type="GO" id="GO:0006013">
    <property type="term" value="P:mannose metabolic process"/>
    <property type="evidence" value="ECO:0007669"/>
    <property type="project" value="InterPro"/>
</dbReference>
<evidence type="ECO:0000313" key="3">
    <source>
        <dbReference type="EMBL" id="KAK7849235.1"/>
    </source>
</evidence>
<proteinExistence type="predicted"/>
<dbReference type="Proteomes" id="UP000237347">
    <property type="component" value="Unassembled WGS sequence"/>
</dbReference>
<dbReference type="FunFam" id="1.20.1270.50:FF:000003">
    <property type="entry name" value="Alpha-mannosidase"/>
    <property type="match status" value="1"/>
</dbReference>
<dbReference type="Pfam" id="PF09261">
    <property type="entry name" value="Alpha-mann_mid"/>
    <property type="match status" value="1"/>
</dbReference>
<protein>
    <submittedName>
        <fullName evidence="3">Alpha-mannosidase</fullName>
    </submittedName>
</protein>
<dbReference type="PANTHER" id="PTHR11607:SF3">
    <property type="entry name" value="LYSOSOMAL ALPHA-MANNOSIDASE"/>
    <property type="match status" value="1"/>
</dbReference>
<dbReference type="AlphaFoldDB" id="A0AAW0LDK8"/>
<dbReference type="InterPro" id="IPR028995">
    <property type="entry name" value="Glyco_hydro_57/38_cen_sf"/>
</dbReference>
<feature type="domain" description="Glycoside hydrolase family 38 central" evidence="2">
    <location>
        <begin position="86"/>
        <end position="151"/>
    </location>
</feature>
<dbReference type="SUPFAM" id="SSF88688">
    <property type="entry name" value="Families 57/38 glycoside transferase middle domain"/>
    <property type="match status" value="1"/>
</dbReference>
<evidence type="ECO:0000256" key="1">
    <source>
        <dbReference type="ARBA" id="ARBA00022801"/>
    </source>
</evidence>
<name>A0AAW0LDK8_QUESU</name>
<keyword evidence="4" id="KW-1185">Reference proteome</keyword>
<dbReference type="EMBL" id="PKMF04000116">
    <property type="protein sequence ID" value="KAK7849235.1"/>
    <property type="molecule type" value="Genomic_DNA"/>
</dbReference>